<dbReference type="HOGENOM" id="CLU_092375_1_1_11"/>
<dbReference type="OrthoDB" id="4965243at2"/>
<reference evidence="2" key="1">
    <citation type="submission" date="2009-01" db="EMBL/GenBank/DDBJ databases">
        <title>Complete sequence of chromosome of Arthrobacter chlorophenolicus A6.</title>
        <authorList>
            <consortium name="US DOE Joint Genome Institute"/>
            <person name="Lucas S."/>
            <person name="Copeland A."/>
            <person name="Lapidus A."/>
            <person name="Glavina del Rio T."/>
            <person name="Tice H."/>
            <person name="Bruce D."/>
            <person name="Goodwin L."/>
            <person name="Pitluck S."/>
            <person name="Goltsman E."/>
            <person name="Clum A."/>
            <person name="Larimer F."/>
            <person name="Land M."/>
            <person name="Hauser L."/>
            <person name="Kyrpides N."/>
            <person name="Mikhailova N."/>
            <person name="Jansson J."/>
            <person name="Richardson P."/>
        </authorList>
    </citation>
    <scope>NUCLEOTIDE SEQUENCE [LARGE SCALE GENOMIC DNA]</scope>
    <source>
        <strain evidence="2">A6</strain>
    </source>
</reference>
<proteinExistence type="predicted"/>
<dbReference type="Proteomes" id="UP000002505">
    <property type="component" value="Chromosome"/>
</dbReference>
<gene>
    <name evidence="2" type="ordered locus">Achl_1584</name>
</gene>
<accession>B8HGY3</accession>
<sequence length="180" mass="18770">MTLTPRTDRPRLPWALFAVPAVAGIPAGVLWWLLAPGGLNLITRDPALATGSNPSAWLPRDLTLAGLMVLAGCLLAVFLADRRRPRPEASLVLGLAGALIGSLLAWQTGMVAGRLWGTPVDTAVNASLAFSLRALPVLLLWPAATAISVFALELFDQLGRKPRAGNPLEDAAGSSGRGAP</sequence>
<dbReference type="AlphaFoldDB" id="B8HGY3"/>
<keyword evidence="1" id="KW-0472">Membrane</keyword>
<keyword evidence="3" id="KW-1185">Reference proteome</keyword>
<dbReference type="KEGG" id="ach:Achl_1584"/>
<dbReference type="RefSeq" id="WP_015936792.1">
    <property type="nucleotide sequence ID" value="NC_011886.1"/>
</dbReference>
<evidence type="ECO:0000313" key="2">
    <source>
        <dbReference type="EMBL" id="ACL39572.1"/>
    </source>
</evidence>
<feature type="transmembrane region" description="Helical" evidence="1">
    <location>
        <begin position="12"/>
        <end position="34"/>
    </location>
</feature>
<dbReference type="STRING" id="452863.Achl_1584"/>
<keyword evidence="1" id="KW-0812">Transmembrane</keyword>
<feature type="transmembrane region" description="Helical" evidence="1">
    <location>
        <begin position="132"/>
        <end position="155"/>
    </location>
</feature>
<name>B8HGY3_PSECP</name>
<dbReference type="EMBL" id="CP001341">
    <property type="protein sequence ID" value="ACL39572.1"/>
    <property type="molecule type" value="Genomic_DNA"/>
</dbReference>
<evidence type="ECO:0000313" key="3">
    <source>
        <dbReference type="Proteomes" id="UP000002505"/>
    </source>
</evidence>
<protein>
    <recommendedName>
        <fullName evidence="4">DUF2567 domain-containing protein</fullName>
    </recommendedName>
</protein>
<keyword evidence="1" id="KW-1133">Transmembrane helix</keyword>
<organism evidence="2 3">
    <name type="scientific">Pseudarthrobacter chlorophenolicus (strain ATCC 700700 / DSM 12829 / CIP 107037 / JCM 12360 / KCTC 9906 / NCIMB 13794 / A6)</name>
    <name type="common">Arthrobacter chlorophenolicus</name>
    <dbReference type="NCBI Taxonomy" id="452863"/>
    <lineage>
        <taxon>Bacteria</taxon>
        <taxon>Bacillati</taxon>
        <taxon>Actinomycetota</taxon>
        <taxon>Actinomycetes</taxon>
        <taxon>Micrococcales</taxon>
        <taxon>Micrococcaceae</taxon>
        <taxon>Pseudarthrobacter</taxon>
    </lineage>
</organism>
<feature type="transmembrane region" description="Helical" evidence="1">
    <location>
        <begin position="92"/>
        <end position="112"/>
    </location>
</feature>
<feature type="transmembrane region" description="Helical" evidence="1">
    <location>
        <begin position="62"/>
        <end position="80"/>
    </location>
</feature>
<evidence type="ECO:0000256" key="1">
    <source>
        <dbReference type="SAM" id="Phobius"/>
    </source>
</evidence>
<evidence type="ECO:0008006" key="4">
    <source>
        <dbReference type="Google" id="ProtNLM"/>
    </source>
</evidence>